<dbReference type="AlphaFoldDB" id="A0AAW1GX27"/>
<dbReference type="InterPro" id="IPR002842">
    <property type="entry name" value="ATPase_V1_Esu"/>
</dbReference>
<dbReference type="Gene3D" id="3.30.2320.30">
    <property type="entry name" value="ATP synthase, E subunit, C-terminal"/>
    <property type="match status" value="1"/>
</dbReference>
<organism evidence="5 6">
    <name type="scientific">Saponaria officinalis</name>
    <name type="common">Common soapwort</name>
    <name type="synonym">Lychnis saponaria</name>
    <dbReference type="NCBI Taxonomy" id="3572"/>
    <lineage>
        <taxon>Eukaryota</taxon>
        <taxon>Viridiplantae</taxon>
        <taxon>Streptophyta</taxon>
        <taxon>Embryophyta</taxon>
        <taxon>Tracheophyta</taxon>
        <taxon>Spermatophyta</taxon>
        <taxon>Magnoliopsida</taxon>
        <taxon>eudicotyledons</taxon>
        <taxon>Gunneridae</taxon>
        <taxon>Pentapetalae</taxon>
        <taxon>Caryophyllales</taxon>
        <taxon>Caryophyllaceae</taxon>
        <taxon>Caryophylleae</taxon>
        <taxon>Saponaria</taxon>
    </lineage>
</organism>
<keyword evidence="3" id="KW-0406">Ion transport</keyword>
<evidence type="ECO:0000313" key="5">
    <source>
        <dbReference type="EMBL" id="KAK9668362.1"/>
    </source>
</evidence>
<dbReference type="Pfam" id="PF01991">
    <property type="entry name" value="vATP-synt_E"/>
    <property type="match status" value="1"/>
</dbReference>
<evidence type="ECO:0000256" key="3">
    <source>
        <dbReference type="ARBA" id="ARBA00023065"/>
    </source>
</evidence>
<gene>
    <name evidence="5" type="ORF">RND81_13G055100</name>
</gene>
<dbReference type="EMBL" id="JBDFQZ010000013">
    <property type="protein sequence ID" value="KAK9668362.1"/>
    <property type="molecule type" value="Genomic_DNA"/>
</dbReference>
<dbReference type="PANTHER" id="PTHR45715">
    <property type="entry name" value="ATPASE H+-TRANSPORTING V1 SUBUNIT E1A-RELATED"/>
    <property type="match status" value="1"/>
</dbReference>
<reference evidence="5" key="1">
    <citation type="submission" date="2024-03" db="EMBL/GenBank/DDBJ databases">
        <title>WGS assembly of Saponaria officinalis var. Norfolk2.</title>
        <authorList>
            <person name="Jenkins J."/>
            <person name="Shu S."/>
            <person name="Grimwood J."/>
            <person name="Barry K."/>
            <person name="Goodstein D."/>
            <person name="Schmutz J."/>
            <person name="Leebens-Mack J."/>
            <person name="Osbourn A."/>
        </authorList>
    </citation>
    <scope>NUCLEOTIDE SEQUENCE [LARGE SCALE GENOMIC DNA]</scope>
    <source>
        <strain evidence="5">JIC</strain>
    </source>
</reference>
<evidence type="ECO:0000256" key="4">
    <source>
        <dbReference type="SAM" id="Coils"/>
    </source>
</evidence>
<protein>
    <recommendedName>
        <fullName evidence="7">V-type proton ATPase subunit E</fullName>
    </recommendedName>
</protein>
<dbReference type="Gene3D" id="6.10.250.1620">
    <property type="match status" value="1"/>
</dbReference>
<dbReference type="InterPro" id="IPR038495">
    <property type="entry name" value="ATPase_E_C"/>
</dbReference>
<dbReference type="Proteomes" id="UP001443914">
    <property type="component" value="Unassembled WGS sequence"/>
</dbReference>
<dbReference type="SUPFAM" id="SSF160527">
    <property type="entry name" value="V-type ATPase subunit E-like"/>
    <property type="match status" value="1"/>
</dbReference>
<evidence type="ECO:0000256" key="1">
    <source>
        <dbReference type="ARBA" id="ARBA00005901"/>
    </source>
</evidence>
<feature type="coiled-coil region" evidence="4">
    <location>
        <begin position="38"/>
        <end position="68"/>
    </location>
</feature>
<comment type="caution">
    <text evidence="5">The sequence shown here is derived from an EMBL/GenBank/DDBJ whole genome shotgun (WGS) entry which is preliminary data.</text>
</comment>
<dbReference type="GO" id="GO:0046961">
    <property type="term" value="F:proton-transporting ATPase activity, rotational mechanism"/>
    <property type="evidence" value="ECO:0007669"/>
    <property type="project" value="InterPro"/>
</dbReference>
<proteinExistence type="inferred from homology"/>
<dbReference type="HAMAP" id="MF_00311">
    <property type="entry name" value="ATP_synth_E_arch"/>
    <property type="match status" value="1"/>
</dbReference>
<evidence type="ECO:0008006" key="7">
    <source>
        <dbReference type="Google" id="ProtNLM"/>
    </source>
</evidence>
<keyword evidence="6" id="KW-1185">Reference proteome</keyword>
<comment type="similarity">
    <text evidence="1">Belongs to the V-ATPase E subunit family.</text>
</comment>
<keyword evidence="4" id="KW-0175">Coiled coil</keyword>
<name>A0AAW1GX27_SAPOF</name>
<evidence type="ECO:0000256" key="2">
    <source>
        <dbReference type="ARBA" id="ARBA00022448"/>
    </source>
</evidence>
<sequence length="229" mass="26419">MNDNDVQKQIQQMVRFIRQEAEEKANEISVSAEEEFNIEKLQLVEAEKKKIRQEYERKEKQVQIQKKIEYSMQLNASRIKVLQAQDDLVNSMKESASKELLRVSGHHHNYRELLKELIVQSLLRLKEPALLMRCRKDDVHHVHHVLHSAKEEYTEKDGVHTPEVIVDSIHLPPAPSHHDTHGLSCSGGVVLASRDGKIVFENTLDSRLDVAFRKKLPQIRKQLFGSVAA</sequence>
<keyword evidence="2" id="KW-0813">Transport</keyword>
<accession>A0AAW1GX27</accession>
<evidence type="ECO:0000313" key="6">
    <source>
        <dbReference type="Proteomes" id="UP001443914"/>
    </source>
</evidence>
<dbReference type="GO" id="GO:0033178">
    <property type="term" value="C:proton-transporting two-sector ATPase complex, catalytic domain"/>
    <property type="evidence" value="ECO:0007669"/>
    <property type="project" value="InterPro"/>
</dbReference>